<evidence type="ECO:0000256" key="1">
    <source>
        <dbReference type="ARBA" id="ARBA00007626"/>
    </source>
</evidence>
<feature type="repeat" description="PPR" evidence="3">
    <location>
        <begin position="248"/>
        <end position="282"/>
    </location>
</feature>
<dbReference type="Pfam" id="PF12854">
    <property type="entry name" value="PPR_1"/>
    <property type="match status" value="1"/>
</dbReference>
<evidence type="ECO:0000256" key="2">
    <source>
        <dbReference type="ARBA" id="ARBA00022737"/>
    </source>
</evidence>
<dbReference type="Pfam" id="PF13041">
    <property type="entry name" value="PPR_2"/>
    <property type="match status" value="2"/>
</dbReference>
<evidence type="ECO:0000256" key="3">
    <source>
        <dbReference type="PROSITE-ProRule" id="PRU00708"/>
    </source>
</evidence>
<evidence type="ECO:0000313" key="9">
    <source>
        <dbReference type="RefSeq" id="XP_012569493.1"/>
    </source>
</evidence>
<dbReference type="PANTHER" id="PTHR47932">
    <property type="entry name" value="ATPASE EXPRESSION PROTEIN 3"/>
    <property type="match status" value="1"/>
</dbReference>
<feature type="repeat" description="PPR" evidence="3">
    <location>
        <begin position="389"/>
        <end position="423"/>
    </location>
</feature>
<dbReference type="InterPro" id="IPR011990">
    <property type="entry name" value="TPR-like_helical_dom_sf"/>
</dbReference>
<dbReference type="eggNOG" id="KOG4197">
    <property type="taxonomic scope" value="Eukaryota"/>
</dbReference>
<dbReference type="RefSeq" id="XP_004494183.1">
    <property type="nucleotide sequence ID" value="XM_004494126.3"/>
</dbReference>
<dbReference type="RefSeq" id="XP_012569493.1">
    <property type="nucleotide sequence ID" value="XM_012714039.2"/>
</dbReference>
<evidence type="ECO:0000313" key="5">
    <source>
        <dbReference type="Proteomes" id="UP000087171"/>
    </source>
</evidence>
<dbReference type="RefSeq" id="XP_004494184.1">
    <property type="nucleotide sequence ID" value="XM_004494127.3"/>
</dbReference>
<reference evidence="5" key="1">
    <citation type="journal article" date="2013" name="Nat. Biotechnol.">
        <title>Draft genome sequence of chickpea (Cicer arietinum) provides a resource for trait improvement.</title>
        <authorList>
            <person name="Varshney R.K."/>
            <person name="Song C."/>
            <person name="Saxena R.K."/>
            <person name="Azam S."/>
            <person name="Yu S."/>
            <person name="Sharpe A.G."/>
            <person name="Cannon S."/>
            <person name="Baek J."/>
            <person name="Rosen B.D."/>
            <person name="Tar'an B."/>
            <person name="Millan T."/>
            <person name="Zhang X."/>
            <person name="Ramsay L.D."/>
            <person name="Iwata A."/>
            <person name="Wang Y."/>
            <person name="Nelson W."/>
            <person name="Farmer A.D."/>
            <person name="Gaur P.M."/>
            <person name="Soderlund C."/>
            <person name="Penmetsa R.V."/>
            <person name="Xu C."/>
            <person name="Bharti A.K."/>
            <person name="He W."/>
            <person name="Winter P."/>
            <person name="Zhao S."/>
            <person name="Hane J.K."/>
            <person name="Carrasquilla-Garcia N."/>
            <person name="Condie J.A."/>
            <person name="Upadhyaya H.D."/>
            <person name="Luo M.C."/>
            <person name="Thudi M."/>
            <person name="Gowda C.L."/>
            <person name="Singh N.P."/>
            <person name="Lichtenzveig J."/>
            <person name="Gali K.K."/>
            <person name="Rubio J."/>
            <person name="Nadarajan N."/>
            <person name="Dolezel J."/>
            <person name="Bansal K.C."/>
            <person name="Xu X."/>
            <person name="Edwards D."/>
            <person name="Zhang G."/>
            <person name="Kahl G."/>
            <person name="Gil J."/>
            <person name="Singh K.B."/>
            <person name="Datta S.K."/>
            <person name="Jackson S.A."/>
            <person name="Wang J."/>
            <person name="Cook D.R."/>
        </authorList>
    </citation>
    <scope>NUCLEOTIDE SEQUENCE [LARGE SCALE GENOMIC DNA]</scope>
    <source>
        <strain evidence="5">cv. CDC Frontier</strain>
    </source>
</reference>
<gene>
    <name evidence="6 7 8 9" type="primary">LOC101510568</name>
</gene>
<dbReference type="NCBIfam" id="TIGR00756">
    <property type="entry name" value="PPR"/>
    <property type="match status" value="6"/>
</dbReference>
<dbReference type="PROSITE" id="PS51375">
    <property type="entry name" value="PPR"/>
    <property type="match status" value="6"/>
</dbReference>
<dbReference type="Proteomes" id="UP000087171">
    <property type="component" value="Chromosome Ca3"/>
</dbReference>
<evidence type="ECO:0000256" key="4">
    <source>
        <dbReference type="SAM" id="MobiDB-lite"/>
    </source>
</evidence>
<dbReference type="KEGG" id="cam:101510568"/>
<dbReference type="PaxDb" id="3827-XP_004494183.1"/>
<feature type="repeat" description="PPR" evidence="3">
    <location>
        <begin position="178"/>
        <end position="212"/>
    </location>
</feature>
<feature type="region of interest" description="Disordered" evidence="4">
    <location>
        <begin position="1"/>
        <end position="35"/>
    </location>
</feature>
<evidence type="ECO:0000313" key="6">
    <source>
        <dbReference type="RefSeq" id="XP_004494183.1"/>
    </source>
</evidence>
<dbReference type="RefSeq" id="XP_012569492.1">
    <property type="nucleotide sequence ID" value="XM_012714038.2"/>
</dbReference>
<organism evidence="5 6">
    <name type="scientific">Cicer arietinum</name>
    <name type="common">Chickpea</name>
    <name type="synonym">Garbanzo</name>
    <dbReference type="NCBI Taxonomy" id="3827"/>
    <lineage>
        <taxon>Eukaryota</taxon>
        <taxon>Viridiplantae</taxon>
        <taxon>Streptophyta</taxon>
        <taxon>Embryophyta</taxon>
        <taxon>Tracheophyta</taxon>
        <taxon>Spermatophyta</taxon>
        <taxon>Magnoliopsida</taxon>
        <taxon>eudicotyledons</taxon>
        <taxon>Gunneridae</taxon>
        <taxon>Pentapetalae</taxon>
        <taxon>rosids</taxon>
        <taxon>fabids</taxon>
        <taxon>Fabales</taxon>
        <taxon>Fabaceae</taxon>
        <taxon>Papilionoideae</taxon>
        <taxon>50 kb inversion clade</taxon>
        <taxon>NPAAA clade</taxon>
        <taxon>Hologalegina</taxon>
        <taxon>IRL clade</taxon>
        <taxon>Cicereae</taxon>
        <taxon>Cicer</taxon>
    </lineage>
</organism>
<feature type="compositionally biased region" description="Pro residues" evidence="4">
    <location>
        <begin position="10"/>
        <end position="29"/>
    </location>
</feature>
<feature type="repeat" description="PPR" evidence="3">
    <location>
        <begin position="424"/>
        <end position="458"/>
    </location>
</feature>
<dbReference type="Pfam" id="PF01535">
    <property type="entry name" value="PPR"/>
    <property type="match status" value="3"/>
</dbReference>
<keyword evidence="5" id="KW-1185">Reference proteome</keyword>
<protein>
    <submittedName>
        <fullName evidence="6 7">Pentatricopeptide repeat-containing protein At2g36240</fullName>
    </submittedName>
</protein>
<accession>A0A1S2XT88</accession>
<comment type="similarity">
    <text evidence="1">Belongs to the PPR family. P subfamily.</text>
</comment>
<dbReference type="AlphaFoldDB" id="A0A1S2XT88"/>
<proteinExistence type="inferred from homology"/>
<dbReference type="PANTHER" id="PTHR47932:SF50">
    <property type="entry name" value="OS01G0908800 PROTEIN"/>
    <property type="match status" value="1"/>
</dbReference>
<dbReference type="Gene3D" id="1.25.40.10">
    <property type="entry name" value="Tetratricopeptide repeat domain"/>
    <property type="match status" value="4"/>
</dbReference>
<sequence>MKKHLLKPIPKQPPSPPPPILNPPPPPKPNTSLFPPTLSPTQHYNHFLQFLNTHLTHPLTPQTLTHFLKSKLHHHPSFTHFDFHLFTWASTLDTFSHNHTSFQWMTRTLALSHRFSLLRTLLHFISSNPCNCSHAIFSCPETEPIFLFAIQAYCKASKFDDALFAFNCMRRLIDGKPHVSVCNVLIHGFVKSGRVDRAFEFYNEMVRDRVKPDVFTFNILISGYCRNLKFGLALELFDEMRKMGCHPNVVTFNTLIKGLFRERRVDEGIGMVYEMIELGCQLSDVTCEILVEGLCKEGRVSQACELLMEFSKREVLPKGYDYFVLVQVLCGKEDVLKALEIIYELWSKGCVPSLIACIVMIDGLRGLGKIEEAMRLVEKMLKDEGMVLDVVTFNSVLQDVCNAGRTEEANRLRLLALSKGLEPDGMTYKILVTGYAGERNRTEGELVVNEMLDRGFIPDLASYNRLMDGLSNCQHGRRYRVNKIGS</sequence>
<name>A0A1S2XT88_CICAR</name>
<keyword evidence="2" id="KW-0677">Repeat</keyword>
<dbReference type="InterPro" id="IPR002885">
    <property type="entry name" value="PPR_rpt"/>
</dbReference>
<feature type="repeat" description="PPR" evidence="3">
    <location>
        <begin position="213"/>
        <end position="247"/>
    </location>
</feature>
<dbReference type="OrthoDB" id="185373at2759"/>
<dbReference type="GeneID" id="101510568"/>
<dbReference type="GO" id="GO:0003729">
    <property type="term" value="F:mRNA binding"/>
    <property type="evidence" value="ECO:0007669"/>
    <property type="project" value="TreeGrafter"/>
</dbReference>
<evidence type="ECO:0000313" key="7">
    <source>
        <dbReference type="RefSeq" id="XP_004494184.1"/>
    </source>
</evidence>
<evidence type="ECO:0000313" key="8">
    <source>
        <dbReference type="RefSeq" id="XP_012569492.1"/>
    </source>
</evidence>
<reference evidence="6 7" key="2">
    <citation type="submission" date="2025-04" db="UniProtKB">
        <authorList>
            <consortium name="RefSeq"/>
        </authorList>
    </citation>
    <scope>IDENTIFICATION</scope>
    <source>
        <tissue evidence="6 7">Etiolated seedlings</tissue>
    </source>
</reference>
<feature type="repeat" description="PPR" evidence="3">
    <location>
        <begin position="283"/>
        <end position="317"/>
    </location>
</feature>